<accession>A0A6L5GR95</accession>
<dbReference type="GO" id="GO:0006629">
    <property type="term" value="P:lipid metabolic process"/>
    <property type="evidence" value="ECO:0007669"/>
    <property type="project" value="UniProtKB-KW"/>
</dbReference>
<evidence type="ECO:0000256" key="5">
    <source>
        <dbReference type="ARBA" id="ARBA00044769"/>
    </source>
</evidence>
<dbReference type="NCBIfam" id="NF038245">
    <property type="entry name" value="bile_salt_hydro"/>
    <property type="match status" value="1"/>
</dbReference>
<proteinExistence type="inferred from homology"/>
<dbReference type="PANTHER" id="PTHR35527:SF2">
    <property type="entry name" value="HYDROLASE"/>
    <property type="match status" value="1"/>
</dbReference>
<keyword evidence="12" id="KW-1185">Reference proteome</keyword>
<evidence type="ECO:0000256" key="2">
    <source>
        <dbReference type="ARBA" id="ARBA00006625"/>
    </source>
</evidence>
<evidence type="ECO:0000259" key="10">
    <source>
        <dbReference type="Pfam" id="PF02275"/>
    </source>
</evidence>
<dbReference type="InterPro" id="IPR052193">
    <property type="entry name" value="Peptidase_C59"/>
</dbReference>
<dbReference type="Proteomes" id="UP000473648">
    <property type="component" value="Unassembled WGS sequence"/>
</dbReference>
<dbReference type="InterPro" id="IPR029132">
    <property type="entry name" value="CBAH/NAAA_C"/>
</dbReference>
<evidence type="ECO:0000256" key="1">
    <source>
        <dbReference type="ARBA" id="ARBA00004860"/>
    </source>
</evidence>
<feature type="domain" description="Choloylglycine hydrolase/NAAA C-terminal" evidence="10">
    <location>
        <begin position="2"/>
        <end position="309"/>
    </location>
</feature>
<keyword evidence="4" id="KW-0443">Lipid metabolism</keyword>
<dbReference type="EC" id="3.5.1.24" evidence="5"/>
<reference evidence="11" key="1">
    <citation type="journal article" date="2020" name="Appl. Environ. Microbiol.">
        <title>Medium-Chain Fatty Acid Synthesis by 'Candidatus Weimeria bifida' gen. nov., sp. nov., and 'Candidatus Pseudoramibacter fermentans' sp. nov.</title>
        <authorList>
            <person name="Scarborough M.J."/>
            <person name="Myers K.S."/>
            <person name="Donohue T.J."/>
            <person name="Noguera D.R."/>
        </authorList>
    </citation>
    <scope>NUCLEOTIDE SEQUENCE</scope>
    <source>
        <strain evidence="11">EUB1.1</strain>
    </source>
</reference>
<evidence type="ECO:0000313" key="12">
    <source>
        <dbReference type="Proteomes" id="UP000473648"/>
    </source>
</evidence>
<evidence type="ECO:0000256" key="4">
    <source>
        <dbReference type="ARBA" id="ARBA00023098"/>
    </source>
</evidence>
<evidence type="ECO:0000256" key="8">
    <source>
        <dbReference type="ARBA" id="ARBA00047285"/>
    </source>
</evidence>
<dbReference type="InterPro" id="IPR047711">
    <property type="entry name" value="CBAH"/>
</dbReference>
<comment type="catalytic activity">
    <reaction evidence="8">
        <text>cholate + taurine = taurocholate + H2O</text>
        <dbReference type="Rhea" id="RHEA:47108"/>
        <dbReference type="ChEBI" id="CHEBI:15377"/>
        <dbReference type="ChEBI" id="CHEBI:29747"/>
        <dbReference type="ChEBI" id="CHEBI:36257"/>
        <dbReference type="ChEBI" id="CHEBI:507393"/>
    </reaction>
    <physiologicalReaction direction="right-to-left" evidence="8">
        <dbReference type="Rhea" id="RHEA:47110"/>
    </physiologicalReaction>
</comment>
<dbReference type="EMBL" id="VOGB01000004">
    <property type="protein sequence ID" value="MQM72663.1"/>
    <property type="molecule type" value="Genomic_DNA"/>
</dbReference>
<name>A0A6L5GR95_9FIRM</name>
<dbReference type="Gene3D" id="3.60.60.10">
    <property type="entry name" value="Penicillin V Acylase, Chain A"/>
    <property type="match status" value="1"/>
</dbReference>
<evidence type="ECO:0000256" key="9">
    <source>
        <dbReference type="ARBA" id="ARBA00048897"/>
    </source>
</evidence>
<organism evidence="11 12">
    <name type="scientific">Candidatus Pseudoramibacter fermentans</name>
    <dbReference type="NCBI Taxonomy" id="2594427"/>
    <lineage>
        <taxon>Bacteria</taxon>
        <taxon>Bacillati</taxon>
        <taxon>Bacillota</taxon>
        <taxon>Clostridia</taxon>
        <taxon>Eubacteriales</taxon>
        <taxon>Eubacteriaceae</taxon>
        <taxon>Pseudoramibacter</taxon>
    </lineage>
</organism>
<keyword evidence="3 11" id="KW-0378">Hydrolase</keyword>
<comment type="catalytic activity">
    <reaction evidence="9">
        <text>taurodeoxycholate + H2O = deoxycholate + taurine</text>
        <dbReference type="Rhea" id="RHEA:47556"/>
        <dbReference type="ChEBI" id="CHEBI:15377"/>
        <dbReference type="ChEBI" id="CHEBI:23614"/>
        <dbReference type="ChEBI" id="CHEBI:36261"/>
        <dbReference type="ChEBI" id="CHEBI:507393"/>
    </reaction>
    <physiologicalReaction direction="left-to-right" evidence="9">
        <dbReference type="Rhea" id="RHEA:47557"/>
    </physiologicalReaction>
</comment>
<comment type="caution">
    <text evidence="11">The sequence shown here is derived from an EMBL/GenBank/DDBJ whole genome shotgun (WGS) entry which is preliminary data.</text>
</comment>
<evidence type="ECO:0000256" key="3">
    <source>
        <dbReference type="ARBA" id="ARBA00022801"/>
    </source>
</evidence>
<evidence type="ECO:0000256" key="6">
    <source>
        <dbReference type="ARBA" id="ARBA00044804"/>
    </source>
</evidence>
<dbReference type="InterPro" id="IPR029055">
    <property type="entry name" value="Ntn_hydrolases_N"/>
</dbReference>
<dbReference type="AlphaFoldDB" id="A0A6L5GR95"/>
<dbReference type="SUPFAM" id="SSF56235">
    <property type="entry name" value="N-terminal nucleophile aminohydrolases (Ntn hydrolases)"/>
    <property type="match status" value="1"/>
</dbReference>
<evidence type="ECO:0000256" key="7">
    <source>
        <dbReference type="ARBA" id="ARBA00044806"/>
    </source>
</evidence>
<protein>
    <recommendedName>
        <fullName evidence="5">choloylglycine hydrolase</fullName>
        <ecNumber evidence="5">3.5.1.24</ecNumber>
    </recommendedName>
    <alternativeName>
        <fullName evidence="6">Bile salt hydrolase</fullName>
    </alternativeName>
    <alternativeName>
        <fullName evidence="7">Choloylglycine hydrolase</fullName>
    </alternativeName>
</protein>
<sequence length="325" mass="36230">MCTAISYQTKDHYFGRNLDLEISFGESVVVTPRHYHWHFREAADRDDSYAIIGMATVEEGMPLYYDGTNEKGLSMAGLNFAGNAHYFSQAEAGKNGIASFEMIPWVLGQCADLDEAKACIENLTVLDTRFNDRLPVSTLHWLVADPSGAFVVESVADGLHIYDDPVGALTNNPPFPTQLFGLNNYRQLTAGVPENHFAKGLDLDLYSRGMGAIGLPGDLSSASRFAKVVFTKLNSKCGSREEESVSQFFHILGSVEQQRGCCDLGNDQYEYTIYSSCCNTDTGVYYYKTYDNSRITKVDMHREDLDGDKWQSYPLLMGEDIQAQN</sequence>
<comment type="similarity">
    <text evidence="2">Belongs to the peptidase C59 family.</text>
</comment>
<dbReference type="PANTHER" id="PTHR35527">
    <property type="entry name" value="CHOLOYLGLYCINE HYDROLASE"/>
    <property type="match status" value="1"/>
</dbReference>
<dbReference type="Pfam" id="PF02275">
    <property type="entry name" value="CBAH"/>
    <property type="match status" value="1"/>
</dbReference>
<dbReference type="CDD" id="cd00542">
    <property type="entry name" value="Ntn_PVA"/>
    <property type="match status" value="1"/>
</dbReference>
<comment type="pathway">
    <text evidence="1">Lipid metabolism; bile acid biosynthesis.</text>
</comment>
<gene>
    <name evidence="11" type="ORF">FRC53_04415</name>
</gene>
<dbReference type="GO" id="GO:0045302">
    <property type="term" value="F:choloylglycine hydrolase activity"/>
    <property type="evidence" value="ECO:0007669"/>
    <property type="project" value="UniProtKB-EC"/>
</dbReference>
<evidence type="ECO:0000313" key="11">
    <source>
        <dbReference type="EMBL" id="MQM72663.1"/>
    </source>
</evidence>